<dbReference type="EMBL" id="CP060244">
    <property type="protein sequence ID" value="QNT79446.1"/>
    <property type="molecule type" value="Genomic_DNA"/>
</dbReference>
<dbReference type="Proteomes" id="UP000516349">
    <property type="component" value="Chromosome"/>
</dbReference>
<dbReference type="AlphaFoldDB" id="A0A7H1NUI6"/>
<protein>
    <submittedName>
        <fullName evidence="1">Uncharacterized protein</fullName>
    </submittedName>
</protein>
<gene>
    <name evidence="1" type="ORF">JGUZn3_22450</name>
</gene>
<dbReference type="RefSeq" id="WP_203413609.1">
    <property type="nucleotide sequence ID" value="NZ_CP060244.1"/>
</dbReference>
<accession>A0A7H1NUI6</accession>
<name>A0A7H1NUI6_9PROT</name>
<evidence type="ECO:0000313" key="1">
    <source>
        <dbReference type="EMBL" id="QNT79446.1"/>
    </source>
</evidence>
<sequence length="249" mass="29210">MIVFSMKISSFYRKSLVMFLLLQAVYILLPSQSHAEASRKASPSVRHETPHCQFPSIANDIFAKKIPNYDMNRLVENTSKPEVKRLYWCARKLIQPYWNYPATARVDTIKQEITTFPLKKYWEADYHYLREAYPPWPTNTAQINITGKYAMMSWCQYHNCYGSSLYIDQKGNVVASTITGNIMIPKNNFDSFTLYYNLFAFLNPDHVTDELKQFIKEADHVKYTPFYEKFVVSGEKLDKDFFITPTSNY</sequence>
<reference evidence="1 2" key="1">
    <citation type="submission" date="2020-08" db="EMBL/GenBank/DDBJ databases">
        <title>Complete genome sequence of Entomobacter blattae G55GP.</title>
        <authorList>
            <person name="Poehlein A."/>
            <person name="Guzman J."/>
            <person name="Daniel R."/>
            <person name="Vilcinskas A."/>
        </authorList>
    </citation>
    <scope>NUCLEOTIDE SEQUENCE [LARGE SCALE GENOMIC DNA]</scope>
    <source>
        <strain evidence="1 2">G55GP</strain>
    </source>
</reference>
<dbReference type="KEGG" id="ebla:JGUZn3_22450"/>
<proteinExistence type="predicted"/>
<evidence type="ECO:0000313" key="2">
    <source>
        <dbReference type="Proteomes" id="UP000516349"/>
    </source>
</evidence>
<keyword evidence="2" id="KW-1185">Reference proteome</keyword>
<organism evidence="1 2">
    <name type="scientific">Entomobacter blattae</name>
    <dbReference type="NCBI Taxonomy" id="2762277"/>
    <lineage>
        <taxon>Bacteria</taxon>
        <taxon>Pseudomonadati</taxon>
        <taxon>Pseudomonadota</taxon>
        <taxon>Alphaproteobacteria</taxon>
        <taxon>Acetobacterales</taxon>
        <taxon>Acetobacteraceae</taxon>
        <taxon>Entomobacter</taxon>
    </lineage>
</organism>